<dbReference type="EMBL" id="NBIV01000005">
    <property type="protein sequence ID" value="PXF49481.1"/>
    <property type="molecule type" value="Genomic_DNA"/>
</dbReference>
<dbReference type="STRING" id="448386.A0A2V3J4X1"/>
<evidence type="ECO:0000256" key="2">
    <source>
        <dbReference type="ARBA" id="ARBA00022737"/>
    </source>
</evidence>
<dbReference type="Pfam" id="PF02985">
    <property type="entry name" value="HEAT"/>
    <property type="match status" value="1"/>
</dbReference>
<organism evidence="6 7">
    <name type="scientific">Gracilariopsis chorda</name>
    <dbReference type="NCBI Taxonomy" id="448386"/>
    <lineage>
        <taxon>Eukaryota</taxon>
        <taxon>Rhodophyta</taxon>
        <taxon>Florideophyceae</taxon>
        <taxon>Rhodymeniophycidae</taxon>
        <taxon>Gracilariales</taxon>
        <taxon>Gracilariaceae</taxon>
        <taxon>Gracilariopsis</taxon>
    </lineage>
</organism>
<evidence type="ECO:0000259" key="5">
    <source>
        <dbReference type="Pfam" id="PF08623"/>
    </source>
</evidence>
<dbReference type="InterPro" id="IPR013932">
    <property type="entry name" value="TATA-bd_TIP120"/>
</dbReference>
<feature type="domain" description="TATA-binding protein interacting (TIP20)" evidence="5">
    <location>
        <begin position="1104"/>
        <end position="1263"/>
    </location>
</feature>
<comment type="similarity">
    <text evidence="1">Belongs to the CAND family.</text>
</comment>
<dbReference type="InterPro" id="IPR000357">
    <property type="entry name" value="HEAT"/>
</dbReference>
<dbReference type="Pfam" id="PF08623">
    <property type="entry name" value="TIP120"/>
    <property type="match status" value="1"/>
</dbReference>
<dbReference type="InterPro" id="IPR011989">
    <property type="entry name" value="ARM-like"/>
</dbReference>
<proteinExistence type="inferred from homology"/>
<feature type="region of interest" description="Disordered" evidence="4">
    <location>
        <begin position="433"/>
        <end position="454"/>
    </location>
</feature>
<name>A0A2V3J4X1_9FLOR</name>
<dbReference type="Proteomes" id="UP000247409">
    <property type="component" value="Unassembled WGS sequence"/>
</dbReference>
<dbReference type="Gene3D" id="1.25.10.10">
    <property type="entry name" value="Leucine-rich Repeat Variant"/>
    <property type="match status" value="1"/>
</dbReference>
<keyword evidence="2" id="KW-0677">Repeat</keyword>
<dbReference type="InterPro" id="IPR016024">
    <property type="entry name" value="ARM-type_fold"/>
</dbReference>
<evidence type="ECO:0000256" key="1">
    <source>
        <dbReference type="ARBA" id="ARBA00007657"/>
    </source>
</evidence>
<keyword evidence="3" id="KW-0833">Ubl conjugation pathway</keyword>
<accession>A0A2V3J4X1</accession>
<comment type="caution">
    <text evidence="6">The sequence shown here is derived from an EMBL/GenBank/DDBJ whole genome shotgun (WGS) entry which is preliminary data.</text>
</comment>
<evidence type="ECO:0000256" key="4">
    <source>
        <dbReference type="SAM" id="MobiDB-lite"/>
    </source>
</evidence>
<feature type="region of interest" description="Disordered" evidence="4">
    <location>
        <begin position="333"/>
        <end position="365"/>
    </location>
</feature>
<dbReference type="Pfam" id="PF25782">
    <property type="entry name" value="TPR_CAND1"/>
    <property type="match status" value="1"/>
</dbReference>
<gene>
    <name evidence="6" type="ORF">BWQ96_00797</name>
</gene>
<dbReference type="SUPFAM" id="SSF48371">
    <property type="entry name" value="ARM repeat"/>
    <property type="match status" value="1"/>
</dbReference>
<evidence type="ECO:0000256" key="3">
    <source>
        <dbReference type="ARBA" id="ARBA00022786"/>
    </source>
</evidence>
<evidence type="ECO:0000313" key="6">
    <source>
        <dbReference type="EMBL" id="PXF49481.1"/>
    </source>
</evidence>
<evidence type="ECO:0000313" key="7">
    <source>
        <dbReference type="Proteomes" id="UP000247409"/>
    </source>
</evidence>
<feature type="compositionally biased region" description="Polar residues" evidence="4">
    <location>
        <begin position="433"/>
        <end position="443"/>
    </location>
</feature>
<dbReference type="OrthoDB" id="6260732at2759"/>
<sequence>MASAFSFRAILDKMDNSDSDYRYMATSDLLTQLQTNSLRIDPDAQKRLCKALLKLLKDTNTEVQAMATKCLPYLTLSVHPKNAAYILEKLLDHLLDLPTAKTKSSSSDSLRAMRDVSSLALKSVLNQLSPTMPNAPALISLIVPRLLPPLSSLDSVAHAADVLIEVLELLYEMLTRMAPLCTQYHSRASSALFHQMHSKNPLVTKRTIACIGALSACCQQDLFVAIVDTVLRDLQQPGDTHSIRTGVHTIRALSKSCGHRLGAYVQVVAPILFDYAALDRGADDEQDDLRENCLLALESFCLRCRREMIPFAETLSKCVLQLAEYDPNYVDDERDEDAEEGMQEDGDDLQDDFGDDDDDYSDDDDTSWKVRRAAIKCLHAAITSQLSPASELCSTFGPFLVSRFREREEQVKLDVFSAFIDLLRLCSSQAAPTVTTSQSQLTPSPLAVDPMSVDSSNETRAELAPLYDEAPRIIRRIQTELGSRSAKVRIKAMKVTREIVAAMPSLTASLVAKVIKEVDQGLADTGTAMKTEALLFLREVIESGAVEALKEHIQLIITRILSGTNDRYYKVTAECMRFGSSALVAFGRSSPECKAMMSPLAAHIYDAAMRRATAQDQDSEVKEAAIHCLGSAVSQFGSDLGAQRLEEVATVMCDRLRIDVTRLSTVRALGVIALSESAGILSAKMPEIVSTLSSFLRKNNQILRVAALEFLCIVPTLPTDNDADLIANLSGLISDVDLTVTYLALKLTSNIVKSRGVQILPRISASESIYPKAIALSTSLLLQGRAIEGLLTFLRSLAELEAEPLRIQVMLEDLKKQITIASLNATGSSVPASSIYCVAKCVVAICDAADAQLRARIAQDIVSNVNSDEIQTKVLSLACLGEFGRGSTLLHDAGEKELIKNALLTALDSTHEEVRTTAALALGAICSADGSSGLPALLSHLNERPHQQYLLLCSLKQAISSSKQTDIVPLTKKLISVLLQQPTTFVKGNGAHLSQTESRSTTSSEEESVRTATAECLALLAHASPQDVLKSMKEASKSPSRDVRAVVAAAIKFAVTSSASNNLLFGHLRSNMDAFIVLIGDSEVIVAKNALQAINAIAKSRPQLLAPHLETILPLVYSRTVKDKDLVRVVDLGPFKHEEDYGLDIRKSAFDCLRTFLSGSLHLRIPFIGMLDQVMRGLRDHADVRSIAQLILTTAATTEAAPQMVEIMDVIVRELGATFNERLKDNAVRQEIERHEESIRGAMRAVRMMENVAEIRADQRFQMLLTNVVQRNFAEKYESIGKSEIEMMTFGSVSRSRTDDSSRAAMHQQHIYL</sequence>
<reference evidence="6 7" key="1">
    <citation type="journal article" date="2018" name="Mol. Biol. Evol.">
        <title>Analysis of the draft genome of the red seaweed Gracilariopsis chorda provides insights into genome size evolution in Rhodophyta.</title>
        <authorList>
            <person name="Lee J."/>
            <person name="Yang E.C."/>
            <person name="Graf L."/>
            <person name="Yang J.H."/>
            <person name="Qiu H."/>
            <person name="Zel Zion U."/>
            <person name="Chan C.X."/>
            <person name="Stephens T.G."/>
            <person name="Weber A.P.M."/>
            <person name="Boo G.H."/>
            <person name="Boo S.M."/>
            <person name="Kim K.M."/>
            <person name="Shin Y."/>
            <person name="Jung M."/>
            <person name="Lee S.J."/>
            <person name="Yim H.S."/>
            <person name="Lee J.H."/>
            <person name="Bhattacharya D."/>
            <person name="Yoon H.S."/>
        </authorList>
    </citation>
    <scope>NUCLEOTIDE SEQUENCE [LARGE SCALE GENOMIC DNA]</scope>
    <source>
        <strain evidence="6 7">SKKU-2015</strain>
        <tissue evidence="6">Whole body</tissue>
    </source>
</reference>
<protein>
    <submittedName>
        <fullName evidence="6">Cullin-associated NEDD8-dissociated protein 1</fullName>
    </submittedName>
</protein>
<dbReference type="GO" id="GO:0010265">
    <property type="term" value="P:SCF complex assembly"/>
    <property type="evidence" value="ECO:0007669"/>
    <property type="project" value="InterPro"/>
</dbReference>
<dbReference type="PANTHER" id="PTHR12696">
    <property type="entry name" value="TIP120"/>
    <property type="match status" value="1"/>
</dbReference>
<dbReference type="InterPro" id="IPR039852">
    <property type="entry name" value="CAND1/CAND2"/>
</dbReference>
<keyword evidence="7" id="KW-1185">Reference proteome</keyword>